<sequence length="645" mass="72446">MYRDSRNESFDDKEWTFIVEEITNSGKRKPVAGINLNMRLFVQEPGAQTELKLKLKPLRENLIDCRLKLSLSCWPSGPEGDAFDEDMRSVASQMSVQNSAVATAKESSTIDDFLQQQQTSSAEQQNRGDHSDLECKKNDLFGSSNEGNLAESTSREIEKVLQSLDDSLQMSVTSENKLRGLTLRLKNKSTSKSDDNQTKLNKRQSFLDNENDTSSDLMTWCKNVTRNYKNVKIDDFSTSWRNGLAFCAMIHHFRPDLIDYELLDAKNIYKNCSLAFDTAANLGAPKIISPADMVVLAIPDKIAVMTYVSLLRDLFTSPSSKASKQCSENSKFRLFRNSFTNDVDSTKQKDQKVINNQFNSEHLTLRLSTENIQKPNLMTRNQLMNPFDSSDEDLIAEKGKNGTMIGQAQIASDPILDIRKSDQIEFSDDGQKSKIELSPKDPDPGLSADQIPSPTTATSATSRALKLLEQYEKRPLSSLNNDDDEKRRRSLQERARKLIQDAKSGNLYNNTTTTPSNICKTVKMTDVVKPVQYHNNNGEVSEEKNVNFTTNIVQMNKSRQNLEKSKSLEKCDAGGDDEMPATLTASVTFENFKRFGSMRGQELVDSVNLLSEKLTRTLKNSQSNLESKFIAPLPRSGAEESLGKK</sequence>
<feature type="domain" description="Calponin-homology (CH)" evidence="6">
    <location>
        <begin position="211"/>
        <end position="316"/>
    </location>
</feature>
<dbReference type="PANTHER" id="PTHR23167">
    <property type="entry name" value="CALPONIN HOMOLOGY DOMAIN-CONTAINING PROTEIN DDB_G0272472-RELATED"/>
    <property type="match status" value="1"/>
</dbReference>
<dbReference type="AlphaFoldDB" id="A0A915JKI8"/>
<dbReference type="FunFam" id="1.10.418.10:FF:000023">
    <property type="entry name" value="EH domain-binding protein 1 isoform X1"/>
    <property type="match status" value="1"/>
</dbReference>
<feature type="compositionally biased region" description="Basic and acidic residues" evidence="5">
    <location>
        <begin position="126"/>
        <end position="139"/>
    </location>
</feature>
<feature type="compositionally biased region" description="Polar residues" evidence="5">
    <location>
        <begin position="203"/>
        <end position="212"/>
    </location>
</feature>
<dbReference type="Gene3D" id="1.10.418.10">
    <property type="entry name" value="Calponin-like domain"/>
    <property type="match status" value="1"/>
</dbReference>
<dbReference type="SUPFAM" id="SSF47576">
    <property type="entry name" value="Calponin-homology domain, CH-domain"/>
    <property type="match status" value="1"/>
</dbReference>
<organism evidence="8 9">
    <name type="scientific">Romanomermis culicivorax</name>
    <name type="common">Nematode worm</name>
    <dbReference type="NCBI Taxonomy" id="13658"/>
    <lineage>
        <taxon>Eukaryota</taxon>
        <taxon>Metazoa</taxon>
        <taxon>Ecdysozoa</taxon>
        <taxon>Nematoda</taxon>
        <taxon>Enoplea</taxon>
        <taxon>Dorylaimia</taxon>
        <taxon>Mermithida</taxon>
        <taxon>Mermithoidea</taxon>
        <taxon>Mermithidae</taxon>
        <taxon>Romanomermis</taxon>
    </lineage>
</organism>
<evidence type="ECO:0000313" key="9">
    <source>
        <dbReference type="WBParaSite" id="nRc.2.0.1.t26623-RA"/>
    </source>
</evidence>
<feature type="region of interest" description="Disordered" evidence="5">
    <location>
        <begin position="107"/>
        <end position="154"/>
    </location>
</feature>
<dbReference type="OMA" id="WTFIVEE"/>
<feature type="region of interest" description="Disordered" evidence="5">
    <location>
        <begin position="188"/>
        <end position="212"/>
    </location>
</feature>
<dbReference type="InterPro" id="IPR001715">
    <property type="entry name" value="CH_dom"/>
</dbReference>
<proteinExistence type="predicted"/>
<feature type="compositionally biased region" description="Polar residues" evidence="5">
    <location>
        <begin position="141"/>
        <end position="152"/>
    </location>
</feature>
<dbReference type="SMART" id="SM00033">
    <property type="entry name" value="CH"/>
    <property type="match status" value="1"/>
</dbReference>
<feature type="compositionally biased region" description="Basic and acidic residues" evidence="5">
    <location>
        <begin position="426"/>
        <end position="443"/>
    </location>
</feature>
<protein>
    <submittedName>
        <fullName evidence="9">EH domain-binding protein 1</fullName>
    </submittedName>
</protein>
<evidence type="ECO:0000313" key="8">
    <source>
        <dbReference type="Proteomes" id="UP000887565"/>
    </source>
</evidence>
<dbReference type="Pfam" id="PF00307">
    <property type="entry name" value="CH"/>
    <property type="match status" value="1"/>
</dbReference>
<evidence type="ECO:0000256" key="5">
    <source>
        <dbReference type="SAM" id="MobiDB-lite"/>
    </source>
</evidence>
<evidence type="ECO:0000256" key="1">
    <source>
        <dbReference type="ARBA" id="ARBA00004177"/>
    </source>
</evidence>
<feature type="compositionally biased region" description="Low complexity" evidence="5">
    <location>
        <begin position="115"/>
        <end position="125"/>
    </location>
</feature>
<keyword evidence="3" id="KW-0967">Endosome</keyword>
<evidence type="ECO:0000259" key="6">
    <source>
        <dbReference type="PROSITE" id="PS50021"/>
    </source>
</evidence>
<keyword evidence="2" id="KW-0597">Phosphoprotein</keyword>
<evidence type="ECO:0000256" key="4">
    <source>
        <dbReference type="ARBA" id="ARBA00023054"/>
    </source>
</evidence>
<keyword evidence="8" id="KW-1185">Reference proteome</keyword>
<dbReference type="WBParaSite" id="nRc.2.0.1.t26623-RA">
    <property type="protein sequence ID" value="nRc.2.0.1.t26623-RA"/>
    <property type="gene ID" value="nRc.2.0.1.g26623"/>
</dbReference>
<dbReference type="PROSITE" id="PS51840">
    <property type="entry name" value="C2_NT"/>
    <property type="match status" value="1"/>
</dbReference>
<dbReference type="PROSITE" id="PS50021">
    <property type="entry name" value="CH"/>
    <property type="match status" value="1"/>
</dbReference>
<feature type="compositionally biased region" description="Low complexity" evidence="5">
    <location>
        <begin position="452"/>
        <end position="462"/>
    </location>
</feature>
<dbReference type="InterPro" id="IPR036872">
    <property type="entry name" value="CH_dom_sf"/>
</dbReference>
<dbReference type="Proteomes" id="UP000887565">
    <property type="component" value="Unplaced"/>
</dbReference>
<evidence type="ECO:0000256" key="2">
    <source>
        <dbReference type="ARBA" id="ARBA00022553"/>
    </source>
</evidence>
<evidence type="ECO:0000259" key="7">
    <source>
        <dbReference type="PROSITE" id="PS51840"/>
    </source>
</evidence>
<dbReference type="PANTHER" id="PTHR23167:SF46">
    <property type="entry name" value="EPS15 HOMOLOGY DOMAIN CONTAINING PROTEIN-BINDING PROTEIN 1, ISOFORM F"/>
    <property type="match status" value="1"/>
</dbReference>
<dbReference type="GO" id="GO:0005768">
    <property type="term" value="C:endosome"/>
    <property type="evidence" value="ECO:0007669"/>
    <property type="project" value="UniProtKB-SubCell"/>
</dbReference>
<comment type="subcellular location">
    <subcellularLocation>
        <location evidence="1">Endosome</location>
    </subcellularLocation>
</comment>
<feature type="region of interest" description="Disordered" evidence="5">
    <location>
        <begin position="426"/>
        <end position="491"/>
    </location>
</feature>
<dbReference type="InterPro" id="IPR050540">
    <property type="entry name" value="F-actin_Monoox_Mical"/>
</dbReference>
<feature type="region of interest" description="Disordered" evidence="5">
    <location>
        <begin position="621"/>
        <end position="645"/>
    </location>
</feature>
<accession>A0A915JKI8</accession>
<keyword evidence="4" id="KW-0175">Coiled coil</keyword>
<reference evidence="9" key="1">
    <citation type="submission" date="2022-11" db="UniProtKB">
        <authorList>
            <consortium name="WormBaseParasite"/>
        </authorList>
    </citation>
    <scope>IDENTIFICATION</scope>
</reference>
<evidence type="ECO:0000256" key="3">
    <source>
        <dbReference type="ARBA" id="ARBA00022753"/>
    </source>
</evidence>
<feature type="domain" description="C2 NT-type" evidence="7">
    <location>
        <begin position="1"/>
        <end position="75"/>
    </location>
</feature>
<name>A0A915JKI8_ROMCU</name>
<dbReference type="InterPro" id="IPR019448">
    <property type="entry name" value="NT-C2"/>
</dbReference>